<evidence type="ECO:0000256" key="4">
    <source>
        <dbReference type="ARBA" id="ARBA00022741"/>
    </source>
</evidence>
<dbReference type="InterPro" id="IPR017441">
    <property type="entry name" value="Protein_kinase_ATP_BS"/>
</dbReference>
<comment type="caution">
    <text evidence="11">The sequence shown here is derived from an EMBL/GenBank/DDBJ whole genome shotgun (WGS) entry which is preliminary data.</text>
</comment>
<protein>
    <recommendedName>
        <fullName evidence="1">non-specific serine/threonine protein kinase</fullName>
        <ecNumber evidence="1">2.7.11.1</ecNumber>
    </recommendedName>
</protein>
<keyword evidence="4 7" id="KW-0547">Nucleotide-binding</keyword>
<evidence type="ECO:0000256" key="9">
    <source>
        <dbReference type="SAM" id="Phobius"/>
    </source>
</evidence>
<proteinExistence type="predicted"/>
<dbReference type="InterPro" id="IPR000719">
    <property type="entry name" value="Prot_kinase_dom"/>
</dbReference>
<evidence type="ECO:0000256" key="6">
    <source>
        <dbReference type="ARBA" id="ARBA00022840"/>
    </source>
</evidence>
<name>A0ABV6W0T4_9ACTN</name>
<keyword evidence="12" id="KW-1185">Reference proteome</keyword>
<dbReference type="Gene3D" id="1.10.510.10">
    <property type="entry name" value="Transferase(Phosphotransferase) domain 1"/>
    <property type="match status" value="1"/>
</dbReference>
<dbReference type="PROSITE" id="PS00108">
    <property type="entry name" value="PROTEIN_KINASE_ST"/>
    <property type="match status" value="1"/>
</dbReference>
<evidence type="ECO:0000256" key="5">
    <source>
        <dbReference type="ARBA" id="ARBA00022777"/>
    </source>
</evidence>
<feature type="region of interest" description="Disordered" evidence="8">
    <location>
        <begin position="281"/>
        <end position="382"/>
    </location>
</feature>
<dbReference type="PANTHER" id="PTHR43289">
    <property type="entry name" value="MITOGEN-ACTIVATED PROTEIN KINASE KINASE KINASE 20-RELATED"/>
    <property type="match status" value="1"/>
</dbReference>
<keyword evidence="6 7" id="KW-0067">ATP-binding</keyword>
<keyword evidence="3 11" id="KW-0808">Transferase</keyword>
<dbReference type="Proteomes" id="UP001592531">
    <property type="component" value="Unassembled WGS sequence"/>
</dbReference>
<dbReference type="InterPro" id="IPR011009">
    <property type="entry name" value="Kinase-like_dom_sf"/>
</dbReference>
<feature type="transmembrane region" description="Helical" evidence="9">
    <location>
        <begin position="388"/>
        <end position="409"/>
    </location>
</feature>
<evidence type="ECO:0000313" key="12">
    <source>
        <dbReference type="Proteomes" id="UP001592531"/>
    </source>
</evidence>
<evidence type="ECO:0000256" key="2">
    <source>
        <dbReference type="ARBA" id="ARBA00022527"/>
    </source>
</evidence>
<dbReference type="Pfam" id="PF00069">
    <property type="entry name" value="Pkinase"/>
    <property type="match status" value="1"/>
</dbReference>
<feature type="binding site" evidence="7">
    <location>
        <position position="46"/>
    </location>
    <ligand>
        <name>ATP</name>
        <dbReference type="ChEBI" id="CHEBI:30616"/>
    </ligand>
</feature>
<dbReference type="PANTHER" id="PTHR43289:SF6">
    <property type="entry name" value="SERINE_THREONINE-PROTEIN KINASE NEKL-3"/>
    <property type="match status" value="1"/>
</dbReference>
<sequence length="613" mass="64002">MSMGNGEGSDRLVAGRYRLLTRLGRGGMGTVWRAEDELLNRQVAVKEVHLRGEHSAAEREQQRERTLREARAVAQVRHPSVVGIHDVVEQDGRPWIVMELVDGATLGSVLAAEGPLPPREAAAIGLAVLAALEAAHARGVLHRDVKPDNVLLERGSGRIVLTDFGIARLDGSTTLTEQGAFLGSPEFTAPERTEGGTAGPEADLWSVGVLLCAALDGRSPFRRDSMSGVLYAVLYEDITLPARAEPLAPVIRGLLQRDPAGRLTAVEASWLLTDYLDGQPERSAATAETVQAPRRERDRDQDRDRDRDRQVASQDRGGTLADPEGAVGRSAEPGHGRVAPRPGADPSVAPRSGSASGSASGSEPASGSDVWSESGPDGAPERGRGRTALVLLAVVVVAAALAAGGVLLLGPDSGPGSDPGRGTVAGASTHPPASPAASSSASATTSAAPTGTPSVRPTALADDPVPAGYTLHRDPAGFWLAAPTGWPRTTNSAGQVFYISPDGRFRIGVHPSPGVSPDGVLATLKGQDSAGAKVYPGFRNDSVQATVFHSTSDAALMVWTWDGYSDGFGARTVEDQSWTEGGATYDFWVSAPTTGAEQAIRYFQVVSSTFRAG</sequence>
<dbReference type="EMBL" id="JBHFAB010000019">
    <property type="protein sequence ID" value="MFC1419599.1"/>
    <property type="molecule type" value="Genomic_DNA"/>
</dbReference>
<evidence type="ECO:0000313" key="11">
    <source>
        <dbReference type="EMBL" id="MFC1419599.1"/>
    </source>
</evidence>
<feature type="domain" description="Protein kinase" evidence="10">
    <location>
        <begin position="17"/>
        <end position="276"/>
    </location>
</feature>
<keyword evidence="9" id="KW-1133">Transmembrane helix</keyword>
<dbReference type="GO" id="GO:0004674">
    <property type="term" value="F:protein serine/threonine kinase activity"/>
    <property type="evidence" value="ECO:0007669"/>
    <property type="project" value="UniProtKB-EC"/>
</dbReference>
<keyword evidence="9" id="KW-0812">Transmembrane</keyword>
<reference evidence="11 12" key="1">
    <citation type="submission" date="2024-09" db="EMBL/GenBank/DDBJ databases">
        <authorList>
            <person name="Lee S.D."/>
        </authorList>
    </citation>
    <scope>NUCLEOTIDE SEQUENCE [LARGE SCALE GENOMIC DNA]</scope>
    <source>
        <strain evidence="11 12">N8-3</strain>
    </source>
</reference>
<accession>A0ABV6W0T4</accession>
<keyword evidence="5 11" id="KW-0418">Kinase</keyword>
<dbReference type="SUPFAM" id="SSF56112">
    <property type="entry name" value="Protein kinase-like (PK-like)"/>
    <property type="match status" value="1"/>
</dbReference>
<dbReference type="PROSITE" id="PS00107">
    <property type="entry name" value="PROTEIN_KINASE_ATP"/>
    <property type="match status" value="1"/>
</dbReference>
<feature type="region of interest" description="Disordered" evidence="8">
    <location>
        <begin position="417"/>
        <end position="461"/>
    </location>
</feature>
<feature type="compositionally biased region" description="Low complexity" evidence="8">
    <location>
        <begin position="417"/>
        <end position="454"/>
    </location>
</feature>
<organism evidence="11 12">
    <name type="scientific">Streptacidiphilus cavernicola</name>
    <dbReference type="NCBI Taxonomy" id="3342716"/>
    <lineage>
        <taxon>Bacteria</taxon>
        <taxon>Bacillati</taxon>
        <taxon>Actinomycetota</taxon>
        <taxon>Actinomycetes</taxon>
        <taxon>Kitasatosporales</taxon>
        <taxon>Streptomycetaceae</taxon>
        <taxon>Streptacidiphilus</taxon>
    </lineage>
</organism>
<feature type="compositionally biased region" description="Low complexity" evidence="8">
    <location>
        <begin position="346"/>
        <end position="368"/>
    </location>
</feature>
<evidence type="ECO:0000256" key="1">
    <source>
        <dbReference type="ARBA" id="ARBA00012513"/>
    </source>
</evidence>
<dbReference type="Gene3D" id="3.30.200.20">
    <property type="entry name" value="Phosphorylase Kinase, domain 1"/>
    <property type="match status" value="1"/>
</dbReference>
<feature type="compositionally biased region" description="Basic and acidic residues" evidence="8">
    <location>
        <begin position="293"/>
        <end position="310"/>
    </location>
</feature>
<gene>
    <name evidence="11" type="ORF">ACEZDE_23620</name>
</gene>
<dbReference type="SMART" id="SM00220">
    <property type="entry name" value="S_TKc"/>
    <property type="match status" value="1"/>
</dbReference>
<dbReference type="InterPro" id="IPR008271">
    <property type="entry name" value="Ser/Thr_kinase_AS"/>
</dbReference>
<evidence type="ECO:0000256" key="7">
    <source>
        <dbReference type="PROSITE-ProRule" id="PRU10141"/>
    </source>
</evidence>
<evidence type="ECO:0000259" key="10">
    <source>
        <dbReference type="PROSITE" id="PS50011"/>
    </source>
</evidence>
<dbReference type="CDD" id="cd14014">
    <property type="entry name" value="STKc_PknB_like"/>
    <property type="match status" value="1"/>
</dbReference>
<dbReference type="RefSeq" id="WP_380539176.1">
    <property type="nucleotide sequence ID" value="NZ_JBHFAB010000019.1"/>
</dbReference>
<dbReference type="EC" id="2.7.11.1" evidence="1"/>
<evidence type="ECO:0000256" key="3">
    <source>
        <dbReference type="ARBA" id="ARBA00022679"/>
    </source>
</evidence>
<evidence type="ECO:0000256" key="8">
    <source>
        <dbReference type="SAM" id="MobiDB-lite"/>
    </source>
</evidence>
<keyword evidence="2" id="KW-0723">Serine/threonine-protein kinase</keyword>
<keyword evidence="9" id="KW-0472">Membrane</keyword>
<dbReference type="PROSITE" id="PS50011">
    <property type="entry name" value="PROTEIN_KINASE_DOM"/>
    <property type="match status" value="1"/>
</dbReference>